<name>N6T9N2_DENPD</name>
<dbReference type="HOGENOM" id="CLU_1890927_0_0_1"/>
<organism evidence="1">
    <name type="scientific">Dendroctonus ponderosae</name>
    <name type="common">Mountain pine beetle</name>
    <dbReference type="NCBI Taxonomy" id="77166"/>
    <lineage>
        <taxon>Eukaryota</taxon>
        <taxon>Metazoa</taxon>
        <taxon>Ecdysozoa</taxon>
        <taxon>Arthropoda</taxon>
        <taxon>Hexapoda</taxon>
        <taxon>Insecta</taxon>
        <taxon>Pterygota</taxon>
        <taxon>Neoptera</taxon>
        <taxon>Endopterygota</taxon>
        <taxon>Coleoptera</taxon>
        <taxon>Polyphaga</taxon>
        <taxon>Cucujiformia</taxon>
        <taxon>Curculionidae</taxon>
        <taxon>Scolytinae</taxon>
        <taxon>Dendroctonus</taxon>
    </lineage>
</organism>
<evidence type="ECO:0000313" key="1">
    <source>
        <dbReference type="EMBL" id="ENN76964.1"/>
    </source>
</evidence>
<dbReference type="Gene3D" id="3.10.20.90">
    <property type="entry name" value="Phosphatidylinositol 3-kinase Catalytic Subunit, Chain A, domain 1"/>
    <property type="match status" value="1"/>
</dbReference>
<dbReference type="Pfam" id="PF16207">
    <property type="entry name" value="RAWUL"/>
    <property type="match status" value="1"/>
</dbReference>
<dbReference type="GO" id="GO:0000122">
    <property type="term" value="P:negative regulation of transcription by RNA polymerase II"/>
    <property type="evidence" value="ECO:0007669"/>
    <property type="project" value="TreeGrafter"/>
</dbReference>
<dbReference type="PANTHER" id="PTHR10825">
    <property type="entry name" value="RING FINGER DOMAIN-CONTAINING, POLYCOMB GROUP COMPONENT"/>
    <property type="match status" value="1"/>
</dbReference>
<dbReference type="GO" id="GO:0035102">
    <property type="term" value="C:PRC1 complex"/>
    <property type="evidence" value="ECO:0007669"/>
    <property type="project" value="TreeGrafter"/>
</dbReference>
<sequence length="135" mass="15837">DDSTPGAIRIPGIVTELDTLKNNGSTEEGQDPQMKRYLLCPGMCRIEVLKKFIRNKYNVDTNQFFIDVLYKRVPLPDHYTLIDIAYIYSWQRLHQELYDRDLEHGKKTLKVHSGPKIKVRYGGNETTDYRSRVKF</sequence>
<proteinExistence type="predicted"/>
<gene>
    <name evidence="1" type="ORF">YQE_06532</name>
</gene>
<dbReference type="PANTHER" id="PTHR10825:SF29">
    <property type="entry name" value="POLYCOMB GROUP RING FINGER PROTEIN 1"/>
    <property type="match status" value="1"/>
</dbReference>
<protein>
    <submittedName>
        <fullName evidence="1">Uncharacterized protein</fullName>
    </submittedName>
</protein>
<dbReference type="AlphaFoldDB" id="N6T9N2"/>
<accession>N6T9N2</accession>
<dbReference type="GO" id="GO:1990841">
    <property type="term" value="F:promoter-specific chromatin binding"/>
    <property type="evidence" value="ECO:0007669"/>
    <property type="project" value="TreeGrafter"/>
</dbReference>
<dbReference type="InterPro" id="IPR032443">
    <property type="entry name" value="RAWUL"/>
</dbReference>
<dbReference type="OrthoDB" id="10264655at2759"/>
<feature type="non-terminal residue" evidence="1">
    <location>
        <position position="1"/>
    </location>
</feature>
<reference evidence="1" key="1">
    <citation type="journal article" date="2013" name="Genome Biol.">
        <title>Draft genome of the mountain pine beetle, Dendroctonus ponderosae Hopkins, a major forest pest.</title>
        <authorList>
            <person name="Keeling C.I."/>
            <person name="Yuen M.M."/>
            <person name="Liao N.Y."/>
            <person name="Docking T.R."/>
            <person name="Chan S.K."/>
            <person name="Taylor G.A."/>
            <person name="Palmquist D.L."/>
            <person name="Jackman S.D."/>
            <person name="Nguyen A."/>
            <person name="Li M."/>
            <person name="Henderson H."/>
            <person name="Janes J.K."/>
            <person name="Zhao Y."/>
            <person name="Pandoh P."/>
            <person name="Moore R."/>
            <person name="Sperling F.A."/>
            <person name="Huber D.P."/>
            <person name="Birol I."/>
            <person name="Jones S.J."/>
            <person name="Bohlmann J."/>
        </authorList>
    </citation>
    <scope>NUCLEOTIDE SEQUENCE</scope>
</reference>
<dbReference type="EMBL" id="KB740963">
    <property type="protein sequence ID" value="ENN76964.1"/>
    <property type="molecule type" value="Genomic_DNA"/>
</dbReference>